<evidence type="ECO:0000256" key="2">
    <source>
        <dbReference type="ARBA" id="ARBA00022803"/>
    </source>
</evidence>
<dbReference type="Proteomes" id="UP000663651">
    <property type="component" value="Chromosome"/>
</dbReference>
<dbReference type="PROSITE" id="PS50005">
    <property type="entry name" value="TPR"/>
    <property type="match status" value="2"/>
</dbReference>
<protein>
    <submittedName>
        <fullName evidence="4">Tetratricopeptide repeat protein</fullName>
    </submittedName>
</protein>
<dbReference type="InterPro" id="IPR051012">
    <property type="entry name" value="CellSynth/LPSAsmb/PSIAsmb"/>
</dbReference>
<sequence>MTMTHGAESSQADIKRYEDMLGADPASYCFAPLAELYRKAGLIDDAISTARKGIELHPDYVGGYLALGRACFDKGEQKESREALERVVKATPDNLVAQKLLGRIYEDIGETGLVRKTLETILSLNPDDRETRAALDELDLRDQSFDLGSDVFADDVPIAEEAVELFDDDESLLEEVEIIEELDDEILDGEIAANTPLLFDEPQINKEPDSEPLSTATIAELYIKQGFLKKALKIYRDLLNANPGNEALRQSIVELKHRIDEDEAHARENAFTSKMPFGDELAEVARENDMAAGTEAADSGSQGDVVARLEEWLDAIGRVRQCRSGIR</sequence>
<dbReference type="PANTHER" id="PTHR45586:SF1">
    <property type="entry name" value="LIPOPOLYSACCHARIDE ASSEMBLY PROTEIN B"/>
    <property type="match status" value="1"/>
</dbReference>
<dbReference type="SUPFAM" id="SSF48452">
    <property type="entry name" value="TPR-like"/>
    <property type="match status" value="1"/>
</dbReference>
<organism evidence="4 5">
    <name type="scientific">Geobacter benzoatilyticus</name>
    <dbReference type="NCBI Taxonomy" id="2815309"/>
    <lineage>
        <taxon>Bacteria</taxon>
        <taxon>Pseudomonadati</taxon>
        <taxon>Thermodesulfobacteriota</taxon>
        <taxon>Desulfuromonadia</taxon>
        <taxon>Geobacterales</taxon>
        <taxon>Geobacteraceae</taxon>
        <taxon>Geobacter</taxon>
    </lineage>
</organism>
<name>A0ABX7PZV3_9BACT</name>
<feature type="repeat" description="TPR" evidence="3">
    <location>
        <begin position="61"/>
        <end position="94"/>
    </location>
</feature>
<feature type="repeat" description="TPR" evidence="3">
    <location>
        <begin position="212"/>
        <end position="245"/>
    </location>
</feature>
<evidence type="ECO:0000256" key="1">
    <source>
        <dbReference type="ARBA" id="ARBA00022737"/>
    </source>
</evidence>
<dbReference type="SMART" id="SM00028">
    <property type="entry name" value="TPR"/>
    <property type="match status" value="4"/>
</dbReference>
<keyword evidence="2 3" id="KW-0802">TPR repeat</keyword>
<dbReference type="InterPro" id="IPR011990">
    <property type="entry name" value="TPR-like_helical_dom_sf"/>
</dbReference>
<dbReference type="InterPro" id="IPR019734">
    <property type="entry name" value="TPR_rpt"/>
</dbReference>
<reference evidence="4 5" key="1">
    <citation type="submission" date="2021-03" db="EMBL/GenBank/DDBJ databases">
        <title>Geobacter metallireducens gen. nov. sp. nov., a microorganism capable of coupling the complete oxidation of organic compounds to the reduction of iron and other metals.</title>
        <authorList>
            <person name="Li Y."/>
        </authorList>
    </citation>
    <scope>NUCLEOTIDE SEQUENCE [LARGE SCALE GENOMIC DNA]</scope>
    <source>
        <strain evidence="4 5">Jerry-YX</strain>
    </source>
</reference>
<evidence type="ECO:0000256" key="3">
    <source>
        <dbReference type="PROSITE-ProRule" id="PRU00339"/>
    </source>
</evidence>
<dbReference type="Gene3D" id="1.25.40.10">
    <property type="entry name" value="Tetratricopeptide repeat domain"/>
    <property type="match status" value="1"/>
</dbReference>
<evidence type="ECO:0000313" key="5">
    <source>
        <dbReference type="Proteomes" id="UP000663651"/>
    </source>
</evidence>
<proteinExistence type="predicted"/>
<dbReference type="EMBL" id="CP071382">
    <property type="protein sequence ID" value="QSV44677.1"/>
    <property type="molecule type" value="Genomic_DNA"/>
</dbReference>
<keyword evidence="1" id="KW-0677">Repeat</keyword>
<accession>A0ABX7PZV3</accession>
<dbReference type="Pfam" id="PF13432">
    <property type="entry name" value="TPR_16"/>
    <property type="match status" value="1"/>
</dbReference>
<dbReference type="PANTHER" id="PTHR45586">
    <property type="entry name" value="TPR REPEAT-CONTAINING PROTEIN PA4667"/>
    <property type="match status" value="1"/>
</dbReference>
<evidence type="ECO:0000313" key="4">
    <source>
        <dbReference type="EMBL" id="QSV44677.1"/>
    </source>
</evidence>
<gene>
    <name evidence="4" type="ORF">JZM60_10905</name>
</gene>
<keyword evidence="5" id="KW-1185">Reference proteome</keyword>